<reference evidence="1" key="1">
    <citation type="submission" date="2014-11" db="EMBL/GenBank/DDBJ databases">
        <authorList>
            <person name="Amaro Gonzalez C."/>
        </authorList>
    </citation>
    <scope>NUCLEOTIDE SEQUENCE</scope>
</reference>
<accession>A0A0E9UB46</accession>
<name>A0A0E9UB46_ANGAN</name>
<protein>
    <submittedName>
        <fullName evidence="1">Uncharacterized protein</fullName>
    </submittedName>
</protein>
<dbReference type="AlphaFoldDB" id="A0A0E9UB46"/>
<evidence type="ECO:0000313" key="1">
    <source>
        <dbReference type="EMBL" id="JAH62937.1"/>
    </source>
</evidence>
<sequence length="56" mass="6219">MQTSGILLVVVLSRSLGKGLRFNLPLFKSSFLSSFSAVAHTRCHLTDFKLQISQTH</sequence>
<dbReference type="EMBL" id="GBXM01045640">
    <property type="protein sequence ID" value="JAH62937.1"/>
    <property type="molecule type" value="Transcribed_RNA"/>
</dbReference>
<proteinExistence type="predicted"/>
<organism evidence="1">
    <name type="scientific">Anguilla anguilla</name>
    <name type="common">European freshwater eel</name>
    <name type="synonym">Muraena anguilla</name>
    <dbReference type="NCBI Taxonomy" id="7936"/>
    <lineage>
        <taxon>Eukaryota</taxon>
        <taxon>Metazoa</taxon>
        <taxon>Chordata</taxon>
        <taxon>Craniata</taxon>
        <taxon>Vertebrata</taxon>
        <taxon>Euteleostomi</taxon>
        <taxon>Actinopterygii</taxon>
        <taxon>Neopterygii</taxon>
        <taxon>Teleostei</taxon>
        <taxon>Anguilliformes</taxon>
        <taxon>Anguillidae</taxon>
        <taxon>Anguilla</taxon>
    </lineage>
</organism>
<reference evidence="1" key="2">
    <citation type="journal article" date="2015" name="Fish Shellfish Immunol.">
        <title>Early steps in the European eel (Anguilla anguilla)-Vibrio vulnificus interaction in the gills: Role of the RtxA13 toxin.</title>
        <authorList>
            <person name="Callol A."/>
            <person name="Pajuelo D."/>
            <person name="Ebbesson L."/>
            <person name="Teles M."/>
            <person name="MacKenzie S."/>
            <person name="Amaro C."/>
        </authorList>
    </citation>
    <scope>NUCLEOTIDE SEQUENCE</scope>
</reference>